<dbReference type="AlphaFoldDB" id="A0AA36C4J0"/>
<feature type="non-terminal residue" evidence="2">
    <location>
        <position position="185"/>
    </location>
</feature>
<protein>
    <submittedName>
        <fullName evidence="2">Uncharacterized protein</fullName>
    </submittedName>
</protein>
<evidence type="ECO:0000313" key="2">
    <source>
        <dbReference type="EMBL" id="CAJ0557594.1"/>
    </source>
</evidence>
<accession>A0AA36C4J0</accession>
<reference evidence="2" key="1">
    <citation type="submission" date="2023-06" db="EMBL/GenBank/DDBJ databases">
        <authorList>
            <person name="Delattre M."/>
        </authorList>
    </citation>
    <scope>NUCLEOTIDE SEQUENCE</scope>
    <source>
        <strain evidence="2">AF72</strain>
    </source>
</reference>
<comment type="caution">
    <text evidence="2">The sequence shown here is derived from an EMBL/GenBank/DDBJ whole genome shotgun (WGS) entry which is preliminary data.</text>
</comment>
<evidence type="ECO:0000313" key="3">
    <source>
        <dbReference type="Proteomes" id="UP001177023"/>
    </source>
</evidence>
<evidence type="ECO:0000256" key="1">
    <source>
        <dbReference type="SAM" id="MobiDB-lite"/>
    </source>
</evidence>
<feature type="region of interest" description="Disordered" evidence="1">
    <location>
        <begin position="123"/>
        <end position="147"/>
    </location>
</feature>
<sequence length="185" mass="20493">MCNAIAEAVVTGDIGPQGQQDTLFDLNEATATYDALKDRGVDAKMIWHSFSAPDEDAAIRNRSLHGLVRSLPQDENTETGPEFAYFRNWIDYEETRRRHTRRPTPSMSGPPAPSICPLTGTAAGRHTGDTWSEDDRHGTGWAADGRQSRSISIQPETFRMHRFREPGALDHCADDRAMDVVGAPL</sequence>
<proteinExistence type="predicted"/>
<dbReference type="EMBL" id="CATQJA010000056">
    <property type="protein sequence ID" value="CAJ0557594.1"/>
    <property type="molecule type" value="Genomic_DNA"/>
</dbReference>
<dbReference type="Proteomes" id="UP001177023">
    <property type="component" value="Unassembled WGS sequence"/>
</dbReference>
<name>A0AA36C4J0_9BILA</name>
<organism evidence="2 3">
    <name type="scientific">Mesorhabditis spiculigera</name>
    <dbReference type="NCBI Taxonomy" id="96644"/>
    <lineage>
        <taxon>Eukaryota</taxon>
        <taxon>Metazoa</taxon>
        <taxon>Ecdysozoa</taxon>
        <taxon>Nematoda</taxon>
        <taxon>Chromadorea</taxon>
        <taxon>Rhabditida</taxon>
        <taxon>Rhabditina</taxon>
        <taxon>Rhabditomorpha</taxon>
        <taxon>Rhabditoidea</taxon>
        <taxon>Rhabditidae</taxon>
        <taxon>Mesorhabditinae</taxon>
        <taxon>Mesorhabditis</taxon>
    </lineage>
</organism>
<keyword evidence="3" id="KW-1185">Reference proteome</keyword>
<gene>
    <name evidence="2" type="ORF">MSPICULIGERA_LOCUS352</name>
</gene>